<sequence>MKLTTILLNVLISLATAAPSPILIEKRFPAGAITPIYNHRWQNNKWDPATDFRGNATWAPSDSRGFPTSTISTFSIPPALVNQKFELGFYSPGGYPPVQALQLWNNTIVPSSASAIPKDSSNGRDRHLGTFTAEREGDAQEIVGNPVGWRSVTFGREGRYAFSAVGIWVQNPTSLGWDTRTYGLYLKRV</sequence>
<organism evidence="2 3">
    <name type="scientific">Paraphaeosphaeria minitans</name>
    <dbReference type="NCBI Taxonomy" id="565426"/>
    <lineage>
        <taxon>Eukaryota</taxon>
        <taxon>Fungi</taxon>
        <taxon>Dikarya</taxon>
        <taxon>Ascomycota</taxon>
        <taxon>Pezizomycotina</taxon>
        <taxon>Dothideomycetes</taxon>
        <taxon>Pleosporomycetidae</taxon>
        <taxon>Pleosporales</taxon>
        <taxon>Massarineae</taxon>
        <taxon>Didymosphaeriaceae</taxon>
        <taxon>Paraphaeosphaeria</taxon>
    </lineage>
</organism>
<accession>A0A9P6GEC2</accession>
<reference evidence="2" key="1">
    <citation type="journal article" date="2020" name="Mol. Plant Microbe Interact.">
        <title>Genome Sequence of the Biocontrol Agent Coniothyrium minitans strain Conio (IMI 134523).</title>
        <authorList>
            <person name="Patel D."/>
            <person name="Shittu T.A."/>
            <person name="Baroncelli R."/>
            <person name="Muthumeenakshi S."/>
            <person name="Osborne T.H."/>
            <person name="Janganan T.K."/>
            <person name="Sreenivasaprasad S."/>
        </authorList>
    </citation>
    <scope>NUCLEOTIDE SEQUENCE</scope>
    <source>
        <strain evidence="2">Conio</strain>
    </source>
</reference>
<keyword evidence="3" id="KW-1185">Reference proteome</keyword>
<dbReference type="EMBL" id="WJXW01000007">
    <property type="protein sequence ID" value="KAF9734192.1"/>
    <property type="molecule type" value="Genomic_DNA"/>
</dbReference>
<protein>
    <submittedName>
        <fullName evidence="2">Uncharacterized protein</fullName>
    </submittedName>
</protein>
<dbReference type="AlphaFoldDB" id="A0A9P6GEC2"/>
<evidence type="ECO:0000313" key="2">
    <source>
        <dbReference type="EMBL" id="KAF9734192.1"/>
    </source>
</evidence>
<evidence type="ECO:0000313" key="3">
    <source>
        <dbReference type="Proteomes" id="UP000756921"/>
    </source>
</evidence>
<proteinExistence type="predicted"/>
<feature type="chain" id="PRO_5040125438" evidence="1">
    <location>
        <begin position="18"/>
        <end position="189"/>
    </location>
</feature>
<name>A0A9P6GEC2_9PLEO</name>
<dbReference type="OrthoDB" id="5356630at2759"/>
<gene>
    <name evidence="2" type="ORF">PMIN01_07095</name>
</gene>
<dbReference type="Proteomes" id="UP000756921">
    <property type="component" value="Unassembled WGS sequence"/>
</dbReference>
<feature type="signal peptide" evidence="1">
    <location>
        <begin position="1"/>
        <end position="17"/>
    </location>
</feature>
<evidence type="ECO:0000256" key="1">
    <source>
        <dbReference type="SAM" id="SignalP"/>
    </source>
</evidence>
<comment type="caution">
    <text evidence="2">The sequence shown here is derived from an EMBL/GenBank/DDBJ whole genome shotgun (WGS) entry which is preliminary data.</text>
</comment>
<keyword evidence="1" id="KW-0732">Signal</keyword>